<dbReference type="AlphaFoldDB" id="A0AAE6CAE2"/>
<dbReference type="PANTHER" id="PTHR45947:SF13">
    <property type="entry name" value="TRANSFERASE"/>
    <property type="match status" value="1"/>
</dbReference>
<keyword evidence="2" id="KW-0808">Transferase</keyword>
<evidence type="ECO:0000313" key="4">
    <source>
        <dbReference type="Proteomes" id="UP000288972"/>
    </source>
</evidence>
<dbReference type="PANTHER" id="PTHR45947">
    <property type="entry name" value="SULFOQUINOVOSYL TRANSFERASE SQD2"/>
    <property type="match status" value="1"/>
</dbReference>
<sequence>MKVLLTSSLYPTPNAPKVVGGAEIFARRFAEGLAESGDKVEVVRTATSPDLSPETHNGIDIHTAPVQNFYLPFNEPRNAAVRSMWHAVEDWQILAPMIAERIRAFKPDVVHSNNLSGLTTAIWRVAAQLGVPVLHTVHDYYLTCPRCSRFDRGRSCEHTCTSCSLLTYHRRRATHWLSAVVGVSERVLSIHTDLGLFADTPIRTVIHNASTAPPSAPHLRPLCTTEVTFGFIGRLTEEKGIENLMRALARLPRERFRTLIAGRVSDGEQQRLKAIAPDARVEFMGFVSPDEFYKAVDVVIAPSIWHDPGPLVVADAKAAGRPLLGTRFGGMPEAIEDGVTGWLTESDPASLADSMLAIAADPHKIVEISERLASDNNKWMFSDVILAYRKLYRQLRETQPRRNYARAAAAS</sequence>
<reference evidence="2 4" key="1">
    <citation type="submission" date="2018-06" db="EMBL/GenBank/DDBJ databases">
        <title>Comparative genomics of rhizobia nodulating Arachis hypogaea in China.</title>
        <authorList>
            <person name="Li Y."/>
        </authorList>
    </citation>
    <scope>NUCLEOTIDE SEQUENCE [LARGE SCALE GENOMIC DNA]</scope>
    <source>
        <strain evidence="2 4">CCBAU 51670</strain>
    </source>
</reference>
<dbReference type="Pfam" id="PF13579">
    <property type="entry name" value="Glyco_trans_4_4"/>
    <property type="match status" value="1"/>
</dbReference>
<dbReference type="RefSeq" id="WP_128953445.1">
    <property type="nucleotide sequence ID" value="NZ_CP030053.1"/>
</dbReference>
<dbReference type="Proteomes" id="UP000290401">
    <property type="component" value="Unassembled WGS sequence"/>
</dbReference>
<reference evidence="3 5" key="2">
    <citation type="submission" date="2018-10" db="EMBL/GenBank/DDBJ databases">
        <title>Bradyrhizobium sp. nov., effective nodules isolated from peanut in China.</title>
        <authorList>
            <person name="Li Y."/>
        </authorList>
    </citation>
    <scope>NUCLEOTIDE SEQUENCE [LARGE SCALE GENOMIC DNA]</scope>
    <source>
        <strain evidence="3 5">CCBAU 53426</strain>
    </source>
</reference>
<dbReference type="Pfam" id="PF13692">
    <property type="entry name" value="Glyco_trans_1_4"/>
    <property type="match status" value="1"/>
</dbReference>
<keyword evidence="5" id="KW-1185">Reference proteome</keyword>
<dbReference type="EMBL" id="CP030053">
    <property type="protein sequence ID" value="QAU48686.1"/>
    <property type="molecule type" value="Genomic_DNA"/>
</dbReference>
<evidence type="ECO:0000313" key="2">
    <source>
        <dbReference type="EMBL" id="QAU48686.1"/>
    </source>
</evidence>
<dbReference type="CDD" id="cd03823">
    <property type="entry name" value="GT4_ExpE7-like"/>
    <property type="match status" value="1"/>
</dbReference>
<organism evidence="2 4">
    <name type="scientific">Bradyrhizobium guangzhouense</name>
    <dbReference type="NCBI Taxonomy" id="1325095"/>
    <lineage>
        <taxon>Bacteria</taxon>
        <taxon>Pseudomonadati</taxon>
        <taxon>Pseudomonadota</taxon>
        <taxon>Alphaproteobacteria</taxon>
        <taxon>Hyphomicrobiales</taxon>
        <taxon>Nitrobacteraceae</taxon>
        <taxon>Bradyrhizobium</taxon>
    </lineage>
</organism>
<dbReference type="Proteomes" id="UP000288972">
    <property type="component" value="Chromosome"/>
</dbReference>
<dbReference type="InterPro" id="IPR050194">
    <property type="entry name" value="Glycosyltransferase_grp1"/>
</dbReference>
<dbReference type="SUPFAM" id="SSF53756">
    <property type="entry name" value="UDP-Glycosyltransferase/glycogen phosphorylase"/>
    <property type="match status" value="1"/>
</dbReference>
<dbReference type="InterPro" id="IPR028098">
    <property type="entry name" value="Glyco_trans_4-like_N"/>
</dbReference>
<proteinExistence type="predicted"/>
<dbReference type="Gene3D" id="3.40.50.2000">
    <property type="entry name" value="Glycogen Phosphorylase B"/>
    <property type="match status" value="2"/>
</dbReference>
<dbReference type="GO" id="GO:0016757">
    <property type="term" value="F:glycosyltransferase activity"/>
    <property type="evidence" value="ECO:0007669"/>
    <property type="project" value="TreeGrafter"/>
</dbReference>
<dbReference type="KEGG" id="bgz:XH91_27250"/>
<evidence type="ECO:0000259" key="1">
    <source>
        <dbReference type="Pfam" id="PF13579"/>
    </source>
</evidence>
<feature type="domain" description="Glycosyltransferase subfamily 4-like N-terminal" evidence="1">
    <location>
        <begin position="20"/>
        <end position="197"/>
    </location>
</feature>
<name>A0AAE6CAE2_9BRAD</name>
<accession>A0AAE6CAE2</accession>
<gene>
    <name evidence="3" type="ORF">EAS56_25445</name>
    <name evidence="2" type="ORF">XH91_27250</name>
</gene>
<evidence type="ECO:0000313" key="5">
    <source>
        <dbReference type="Proteomes" id="UP000290401"/>
    </source>
</evidence>
<protein>
    <submittedName>
        <fullName evidence="2">Glycosyl transferase</fullName>
    </submittedName>
    <submittedName>
        <fullName evidence="3">Glycosyltransferase</fullName>
    </submittedName>
</protein>
<dbReference type="EMBL" id="RDQZ01000024">
    <property type="protein sequence ID" value="RXH09648.1"/>
    <property type="molecule type" value="Genomic_DNA"/>
</dbReference>
<evidence type="ECO:0000313" key="3">
    <source>
        <dbReference type="EMBL" id="RXH09648.1"/>
    </source>
</evidence>